<name>A0ABS2EK33_9FIRM</name>
<proteinExistence type="predicted"/>
<dbReference type="EMBL" id="JACJKH010000031">
    <property type="protein sequence ID" value="MBM6745353.1"/>
    <property type="molecule type" value="Genomic_DNA"/>
</dbReference>
<evidence type="ECO:0000313" key="1">
    <source>
        <dbReference type="EMBL" id="MBM6745353.1"/>
    </source>
</evidence>
<evidence type="ECO:0000313" key="2">
    <source>
        <dbReference type="Proteomes" id="UP000775686"/>
    </source>
</evidence>
<dbReference type="Proteomes" id="UP000775686">
    <property type="component" value="Unassembled WGS sequence"/>
</dbReference>
<reference evidence="1 2" key="1">
    <citation type="journal article" date="2021" name="Sci. Rep.">
        <title>The distribution of antibiotic resistance genes in chicken gut microbiota commensals.</title>
        <authorList>
            <person name="Juricova H."/>
            <person name="Matiasovicova J."/>
            <person name="Kubasova T."/>
            <person name="Cejkova D."/>
            <person name="Rychlik I."/>
        </authorList>
    </citation>
    <scope>NUCLEOTIDE SEQUENCE [LARGE SCALE GENOMIC DNA]</scope>
    <source>
        <strain evidence="1 2">An770</strain>
    </source>
</reference>
<protein>
    <submittedName>
        <fullName evidence="1">Uncharacterized protein</fullName>
    </submittedName>
</protein>
<keyword evidence="2" id="KW-1185">Reference proteome</keyword>
<sequence length="102" mass="11901">MIEEEKKSIWHMCHPLVISRIVSKYDMRMKNKVKLTLLKVLAIKFKKISTHLLARLGWFCPVVSEPVKPYFTRLLRVLTFCLRASKIVIFRENGVVNGVVES</sequence>
<accession>A0ABS2EK33</accession>
<dbReference type="RefSeq" id="WP_204864621.1">
    <property type="nucleotide sequence ID" value="NZ_JACJKH010000031.1"/>
</dbReference>
<gene>
    <name evidence="1" type="ORF">H6A32_13770</name>
</gene>
<organism evidence="1 2">
    <name type="scientific">Drancourtella massiliensis</name>
    <dbReference type="NCBI Taxonomy" id="1632013"/>
    <lineage>
        <taxon>Bacteria</taxon>
        <taxon>Bacillati</taxon>
        <taxon>Bacillota</taxon>
        <taxon>Clostridia</taxon>
        <taxon>Eubacteriales</taxon>
        <taxon>Oscillospiraceae</taxon>
        <taxon>Drancourtella</taxon>
    </lineage>
</organism>
<comment type="caution">
    <text evidence="1">The sequence shown here is derived from an EMBL/GenBank/DDBJ whole genome shotgun (WGS) entry which is preliminary data.</text>
</comment>